<accession>A0A6U6GK74</accession>
<gene>
    <name evidence="3" type="ORF">BRAN1462_LOCUS2864</name>
</gene>
<feature type="transmembrane region" description="Helical" evidence="2">
    <location>
        <begin position="117"/>
        <end position="143"/>
    </location>
</feature>
<feature type="transmembrane region" description="Helical" evidence="2">
    <location>
        <begin position="221"/>
        <end position="243"/>
    </location>
</feature>
<feature type="transmembrane region" description="Helical" evidence="2">
    <location>
        <begin position="7"/>
        <end position="29"/>
    </location>
</feature>
<evidence type="ECO:0000256" key="2">
    <source>
        <dbReference type="SAM" id="Phobius"/>
    </source>
</evidence>
<keyword evidence="2" id="KW-1133">Transmembrane helix</keyword>
<name>A0A6U6GK74_9DINO</name>
<feature type="region of interest" description="Disordered" evidence="1">
    <location>
        <begin position="249"/>
        <end position="270"/>
    </location>
</feature>
<dbReference type="EMBL" id="HBGW01004295">
    <property type="protein sequence ID" value="CAD9493289.1"/>
    <property type="molecule type" value="Transcribed_RNA"/>
</dbReference>
<sequence length="323" mass="35361">MGNSDTAMWVIFVAVLIIAGWAGAVFTGADWLFADSSLFSMHANLFSTQLRAGAVPAMKDMIYSVLEHRGVEHKKPIRKALDRYLDHPRWLSEAVTTFCSPTVSAYLHQFCDNYYHAWIAGAVMTACIGVACLTLLIGCVAVLRYAEKPSQSGWCATVFCFSVPPVLLFLGNVLYSVMVQSFGQDEFGEFGELFGNSRRHRYMGHSDMGRSDMGRGVVGRWLTTGYLCNLVLSFLSVVPLLIVAGGMKRKKDDEDEPMGRGGKQPMYGATPAGVMTVGPVHGGMPGMMQPQQAGMYSVQVTTEEFTQAAPVQTIPQAQRSQAW</sequence>
<dbReference type="AlphaFoldDB" id="A0A6U6GK74"/>
<protein>
    <submittedName>
        <fullName evidence="3">Uncharacterized protein</fullName>
    </submittedName>
</protein>
<feature type="transmembrane region" description="Helical" evidence="2">
    <location>
        <begin position="155"/>
        <end position="175"/>
    </location>
</feature>
<evidence type="ECO:0000256" key="1">
    <source>
        <dbReference type="SAM" id="MobiDB-lite"/>
    </source>
</evidence>
<keyword evidence="2" id="KW-0472">Membrane</keyword>
<organism evidence="3">
    <name type="scientific">Zooxanthella nutricula</name>
    <dbReference type="NCBI Taxonomy" id="1333877"/>
    <lineage>
        <taxon>Eukaryota</taxon>
        <taxon>Sar</taxon>
        <taxon>Alveolata</taxon>
        <taxon>Dinophyceae</taxon>
        <taxon>Peridiniales</taxon>
        <taxon>Peridiniales incertae sedis</taxon>
        <taxon>Zooxanthella</taxon>
    </lineage>
</organism>
<proteinExistence type="predicted"/>
<reference evidence="3" key="1">
    <citation type="submission" date="2021-01" db="EMBL/GenBank/DDBJ databases">
        <authorList>
            <person name="Corre E."/>
            <person name="Pelletier E."/>
            <person name="Niang G."/>
            <person name="Scheremetjew M."/>
            <person name="Finn R."/>
            <person name="Kale V."/>
            <person name="Holt S."/>
            <person name="Cochrane G."/>
            <person name="Meng A."/>
            <person name="Brown T."/>
            <person name="Cohen L."/>
        </authorList>
    </citation>
    <scope>NUCLEOTIDE SEQUENCE</scope>
    <source>
        <strain evidence="3">RCC3387</strain>
    </source>
</reference>
<keyword evidence="2" id="KW-0812">Transmembrane</keyword>
<evidence type="ECO:0000313" key="3">
    <source>
        <dbReference type="EMBL" id="CAD9493289.1"/>
    </source>
</evidence>